<name>A0A2T6IL19_TOXGO</name>
<reference evidence="1 2" key="1">
    <citation type="journal article" date="2016" name="Nat. Commun.">
        <title>Local admixture of amplified and diversified secreted pathogenesis determinants shapes mosaic Toxoplasma gondii genomes.</title>
        <authorList>
            <person name="Lorenzi H."/>
            <person name="Khan A."/>
            <person name="Behnke M.S."/>
            <person name="Namasivayam S."/>
            <person name="Swapna L.S."/>
            <person name="Hadjithomas M."/>
            <person name="Karamycheva S."/>
            <person name="Pinney D."/>
            <person name="Brunk B.P."/>
            <person name="Ajioka J.W."/>
            <person name="Ajzenberg D."/>
            <person name="Boothroyd J.C."/>
            <person name="Boyle J.P."/>
            <person name="Darde M.L."/>
            <person name="Diaz-Miranda M.A."/>
            <person name="Dubey J.P."/>
            <person name="Fritz H.M."/>
            <person name="Gennari S.M."/>
            <person name="Gregory B.D."/>
            <person name="Kim K."/>
            <person name="Saeij J.P."/>
            <person name="Su C."/>
            <person name="White M.W."/>
            <person name="Zhu X.Q."/>
            <person name="Howe D.K."/>
            <person name="Rosenthal B.M."/>
            <person name="Grigg M.E."/>
            <person name="Parkinson J."/>
            <person name="Liu L."/>
            <person name="Kissinger J.C."/>
            <person name="Roos D.S."/>
            <person name="Sibley L.D."/>
        </authorList>
    </citation>
    <scope>NUCLEOTIDE SEQUENCE [LARGE SCALE GENOMIC DNA]</scope>
    <source>
        <strain evidence="1 2">TgCATBr9</strain>
    </source>
</reference>
<evidence type="ECO:0000313" key="2">
    <source>
        <dbReference type="Proteomes" id="UP000244488"/>
    </source>
</evidence>
<sequence>MRCAWKGILRSAGVSGILVPNSRRLRSGVSHAVVQDARHGVQAVFPHTTQAVFPMSFPATMPVSRQVTSRLTGLAVPLIIRLESRRNGNRAISFVRRMGMLQPTAQTCTKIVNFLGHRVGYSRVVSPAETQSGSSRINTRAAAKSGRLDTGVRTNRACTVDKGARGRGKLGRRQVTAWQSTCGTTAAAN</sequence>
<organism evidence="1 2">
    <name type="scientific">Toxoplasma gondii TgCATBr9</name>
    <dbReference type="NCBI Taxonomy" id="943120"/>
    <lineage>
        <taxon>Eukaryota</taxon>
        <taxon>Sar</taxon>
        <taxon>Alveolata</taxon>
        <taxon>Apicomplexa</taxon>
        <taxon>Conoidasida</taxon>
        <taxon>Coccidia</taxon>
        <taxon>Eucoccidiorida</taxon>
        <taxon>Eimeriorina</taxon>
        <taxon>Sarcocystidae</taxon>
        <taxon>Toxoplasma</taxon>
    </lineage>
</organism>
<comment type="caution">
    <text evidence="1">The sequence shown here is derived from an EMBL/GenBank/DDBJ whole genome shotgun (WGS) entry which is preliminary data.</text>
</comment>
<dbReference type="VEuPathDB" id="ToxoDB:TGBR9_383810"/>
<dbReference type="EMBL" id="AFHV02002565">
    <property type="protein sequence ID" value="PUA86034.1"/>
    <property type="molecule type" value="Genomic_DNA"/>
</dbReference>
<dbReference type="AlphaFoldDB" id="A0A2T6IL19"/>
<proteinExistence type="predicted"/>
<gene>
    <name evidence="1" type="ORF">TGBR9_383810</name>
</gene>
<protein>
    <submittedName>
        <fullName evidence="1">Uncharacterized protein</fullName>
    </submittedName>
</protein>
<accession>A0A2T6IL19</accession>
<dbReference type="Proteomes" id="UP000244488">
    <property type="component" value="Unassembled WGS sequence"/>
</dbReference>
<evidence type="ECO:0000313" key="1">
    <source>
        <dbReference type="EMBL" id="PUA86034.1"/>
    </source>
</evidence>